<evidence type="ECO:0000256" key="2">
    <source>
        <dbReference type="SAM" id="SignalP"/>
    </source>
</evidence>
<dbReference type="AlphaFoldDB" id="A0AA39Z7K8"/>
<reference evidence="3" key="1">
    <citation type="submission" date="2023-06" db="EMBL/GenBank/DDBJ databases">
        <title>Genome-scale phylogeny and comparative genomics of the fungal order Sordariales.</title>
        <authorList>
            <consortium name="Lawrence Berkeley National Laboratory"/>
            <person name="Hensen N."/>
            <person name="Bonometti L."/>
            <person name="Westerberg I."/>
            <person name="Brannstrom I.O."/>
            <person name="Guillou S."/>
            <person name="Cros-Aarteil S."/>
            <person name="Calhoun S."/>
            <person name="Haridas S."/>
            <person name="Kuo A."/>
            <person name="Mondo S."/>
            <person name="Pangilinan J."/>
            <person name="Riley R."/>
            <person name="Labutti K."/>
            <person name="Andreopoulos B."/>
            <person name="Lipzen A."/>
            <person name="Chen C."/>
            <person name="Yanf M."/>
            <person name="Daum C."/>
            <person name="Ng V."/>
            <person name="Clum A."/>
            <person name="Steindorff A."/>
            <person name="Ohm R."/>
            <person name="Martin F."/>
            <person name="Silar P."/>
            <person name="Natvig D."/>
            <person name="Lalanne C."/>
            <person name="Gautier V."/>
            <person name="Ament-Velasquez S.L."/>
            <person name="Kruys A."/>
            <person name="Hutchinson M.I."/>
            <person name="Powell A.J."/>
            <person name="Barry K."/>
            <person name="Miller A.N."/>
            <person name="Grigoriev I.V."/>
            <person name="Debuchy R."/>
            <person name="Gladieux P."/>
            <person name="Thoren M.H."/>
            <person name="Johannesson H."/>
        </authorList>
    </citation>
    <scope>NUCLEOTIDE SEQUENCE</scope>
    <source>
        <strain evidence="3">CBS 307.81</strain>
    </source>
</reference>
<gene>
    <name evidence="3" type="ORF">QBC41DRAFT_306133</name>
</gene>
<feature type="signal peptide" evidence="2">
    <location>
        <begin position="1"/>
        <end position="20"/>
    </location>
</feature>
<sequence>MHLPMQFFLVAALLPGLGVAAHVPPSAEDGPDKLEVCGCTRIAHAMMKCQEIDWKSTNSEQEIRDCICISNEDRDNEWFTHTIDCRECLTPTSDDYNMFFYTFERTFTTLLLSCSNPGGSVTADGHSICASNKYSRACASLKSTGKDSWASYEVFGPDSYEAYGRMGYGKSNGTMALNLVNPNGDDTDTDSDPDDEEISANTTLPTAISSESSPTGDDQAVSTARTQGNVTTTQTQEAVTTTQTEEAATGTETIAADVTTTPTGSSAAIGAVAPGFVVALALGMGSLMF</sequence>
<feature type="compositionally biased region" description="Polar residues" evidence="1">
    <location>
        <begin position="199"/>
        <end position="230"/>
    </location>
</feature>
<evidence type="ECO:0000313" key="4">
    <source>
        <dbReference type="Proteomes" id="UP001174997"/>
    </source>
</evidence>
<feature type="compositionally biased region" description="Low complexity" evidence="1">
    <location>
        <begin position="231"/>
        <end position="252"/>
    </location>
</feature>
<keyword evidence="2" id="KW-0732">Signal</keyword>
<proteinExistence type="predicted"/>
<feature type="region of interest" description="Disordered" evidence="1">
    <location>
        <begin position="177"/>
        <end position="252"/>
    </location>
</feature>
<name>A0AA39Z7K8_9PEZI</name>
<protein>
    <submittedName>
        <fullName evidence="3">Uncharacterized protein</fullName>
    </submittedName>
</protein>
<feature type="chain" id="PRO_5041219588" evidence="2">
    <location>
        <begin position="21"/>
        <end position="289"/>
    </location>
</feature>
<dbReference type="Proteomes" id="UP001174997">
    <property type="component" value="Unassembled WGS sequence"/>
</dbReference>
<keyword evidence="4" id="KW-1185">Reference proteome</keyword>
<feature type="compositionally biased region" description="Acidic residues" evidence="1">
    <location>
        <begin position="185"/>
        <end position="198"/>
    </location>
</feature>
<comment type="caution">
    <text evidence="3">The sequence shown here is derived from an EMBL/GenBank/DDBJ whole genome shotgun (WGS) entry which is preliminary data.</text>
</comment>
<organism evidence="3 4">
    <name type="scientific">Cercophora samala</name>
    <dbReference type="NCBI Taxonomy" id="330535"/>
    <lineage>
        <taxon>Eukaryota</taxon>
        <taxon>Fungi</taxon>
        <taxon>Dikarya</taxon>
        <taxon>Ascomycota</taxon>
        <taxon>Pezizomycotina</taxon>
        <taxon>Sordariomycetes</taxon>
        <taxon>Sordariomycetidae</taxon>
        <taxon>Sordariales</taxon>
        <taxon>Lasiosphaeriaceae</taxon>
        <taxon>Cercophora</taxon>
    </lineage>
</organism>
<evidence type="ECO:0000256" key="1">
    <source>
        <dbReference type="SAM" id="MobiDB-lite"/>
    </source>
</evidence>
<evidence type="ECO:0000313" key="3">
    <source>
        <dbReference type="EMBL" id="KAK0665498.1"/>
    </source>
</evidence>
<accession>A0AA39Z7K8</accession>
<dbReference type="EMBL" id="JAULSY010000109">
    <property type="protein sequence ID" value="KAK0665498.1"/>
    <property type="molecule type" value="Genomic_DNA"/>
</dbReference>